<evidence type="ECO:0008006" key="17">
    <source>
        <dbReference type="Google" id="ProtNLM"/>
    </source>
</evidence>
<feature type="compositionally biased region" description="Polar residues" evidence="12">
    <location>
        <begin position="576"/>
        <end position="586"/>
    </location>
</feature>
<dbReference type="CDD" id="cd00068">
    <property type="entry name" value="GGL"/>
    <property type="match status" value="1"/>
</dbReference>
<feature type="domain" description="RGS" evidence="13">
    <location>
        <begin position="333"/>
        <end position="448"/>
    </location>
</feature>
<dbReference type="SUPFAM" id="SSF46785">
    <property type="entry name" value="Winged helix' DNA-binding domain"/>
    <property type="match status" value="1"/>
</dbReference>
<evidence type="ECO:0000256" key="11">
    <source>
        <dbReference type="ARBA" id="ARBA00023157"/>
    </source>
</evidence>
<evidence type="ECO:0000256" key="4">
    <source>
        <dbReference type="ARBA" id="ARBA00004613"/>
    </source>
</evidence>
<keyword evidence="7" id="KW-0964">Secreted</keyword>
<dbReference type="InterPro" id="IPR000591">
    <property type="entry name" value="DEP_dom"/>
</dbReference>
<dbReference type="CDD" id="cd08738">
    <property type="entry name" value="RGS_RGS7"/>
    <property type="match status" value="1"/>
</dbReference>
<dbReference type="PANTHER" id="PTHR45746">
    <property type="entry name" value="LP21163P"/>
    <property type="match status" value="1"/>
</dbReference>
<dbReference type="CDD" id="cd04450">
    <property type="entry name" value="DEP_RGS7-like"/>
    <property type="match status" value="1"/>
</dbReference>
<dbReference type="Gene3D" id="4.10.260.10">
    <property type="entry name" value="Transducin (heterotrimeric G protein), gamma chain"/>
    <property type="match status" value="1"/>
</dbReference>
<evidence type="ECO:0000313" key="16">
    <source>
        <dbReference type="Proteomes" id="UP001187343"/>
    </source>
</evidence>
<dbReference type="SMART" id="SM01224">
    <property type="entry name" value="G_gamma"/>
    <property type="match status" value="1"/>
</dbReference>
<dbReference type="FunFam" id="4.10.260.10:FF:000002">
    <property type="entry name" value="Regulator of G-protein signaling 6"/>
    <property type="match status" value="1"/>
</dbReference>
<keyword evidence="9" id="KW-0732">Signal</keyword>
<dbReference type="SMART" id="SM00049">
    <property type="entry name" value="DEP"/>
    <property type="match status" value="1"/>
</dbReference>
<dbReference type="Pfam" id="PF03045">
    <property type="entry name" value="DAN"/>
    <property type="match status" value="1"/>
</dbReference>
<evidence type="ECO:0000259" key="14">
    <source>
        <dbReference type="PROSITE" id="PS50186"/>
    </source>
</evidence>
<dbReference type="GO" id="GO:0035556">
    <property type="term" value="P:intracellular signal transduction"/>
    <property type="evidence" value="ECO:0007669"/>
    <property type="project" value="InterPro"/>
</dbReference>
<dbReference type="SMART" id="SM00315">
    <property type="entry name" value="RGS"/>
    <property type="match status" value="1"/>
</dbReference>
<dbReference type="FunFam" id="1.10.1240.60:FF:000001">
    <property type="entry name" value="Regulator of G-protein signaling 6"/>
    <property type="match status" value="1"/>
</dbReference>
<keyword evidence="6" id="KW-0963">Cytoplasm</keyword>
<dbReference type="Gene3D" id="1.10.167.10">
    <property type="entry name" value="Regulator of G-protein Signalling 4, domain 2"/>
    <property type="match status" value="1"/>
</dbReference>
<feature type="region of interest" description="Disordered" evidence="12">
    <location>
        <begin position="576"/>
        <end position="600"/>
    </location>
</feature>
<dbReference type="InterPro" id="IPR036390">
    <property type="entry name" value="WH_DNA-bd_sf"/>
</dbReference>
<dbReference type="Gene3D" id="1.10.1240.60">
    <property type="match status" value="1"/>
</dbReference>
<comment type="caution">
    <text evidence="15">The sequence shown here is derived from an EMBL/GenBank/DDBJ whole genome shotgun (WGS) entry which is preliminary data.</text>
</comment>
<dbReference type="SMART" id="SM00224">
    <property type="entry name" value="GGL"/>
    <property type="match status" value="1"/>
</dbReference>
<dbReference type="GO" id="GO:0005829">
    <property type="term" value="C:cytosol"/>
    <property type="evidence" value="ECO:0007669"/>
    <property type="project" value="UniProtKB-SubCell"/>
</dbReference>
<dbReference type="InterPro" id="IPR015898">
    <property type="entry name" value="G-protein_gamma-like_dom"/>
</dbReference>
<dbReference type="SMART" id="SM00041">
    <property type="entry name" value="CT"/>
    <property type="match status" value="1"/>
</dbReference>
<evidence type="ECO:0000256" key="12">
    <source>
        <dbReference type="SAM" id="MobiDB-lite"/>
    </source>
</evidence>
<keyword evidence="11" id="KW-1015">Disulfide bond</keyword>
<proteinExistence type="predicted"/>
<dbReference type="GO" id="GO:0008277">
    <property type="term" value="P:regulation of G protein-coupled receptor signaling pathway"/>
    <property type="evidence" value="ECO:0007669"/>
    <property type="project" value="InterPro"/>
</dbReference>
<dbReference type="Gene3D" id="1.10.10.10">
    <property type="entry name" value="Winged helix-like DNA-binding domain superfamily/Winged helix DNA-binding domain"/>
    <property type="match status" value="1"/>
</dbReference>
<keyword evidence="16" id="KW-1185">Reference proteome</keyword>
<dbReference type="AlphaFoldDB" id="A0AA88PCW9"/>
<dbReference type="InterPro" id="IPR047016">
    <property type="entry name" value="RGS6/7/9/11"/>
</dbReference>
<organism evidence="15 16">
    <name type="scientific">Cirrhinus molitorella</name>
    <name type="common">mud carp</name>
    <dbReference type="NCBI Taxonomy" id="172907"/>
    <lineage>
        <taxon>Eukaryota</taxon>
        <taxon>Metazoa</taxon>
        <taxon>Chordata</taxon>
        <taxon>Craniata</taxon>
        <taxon>Vertebrata</taxon>
        <taxon>Euteleostomi</taxon>
        <taxon>Actinopterygii</taxon>
        <taxon>Neopterygii</taxon>
        <taxon>Teleostei</taxon>
        <taxon>Ostariophysi</taxon>
        <taxon>Cypriniformes</taxon>
        <taxon>Cyprinidae</taxon>
        <taxon>Labeoninae</taxon>
        <taxon>Labeonini</taxon>
        <taxon>Cirrhinus</taxon>
    </lineage>
</organism>
<dbReference type="Pfam" id="PF00615">
    <property type="entry name" value="RGS"/>
    <property type="match status" value="1"/>
</dbReference>
<dbReference type="InterPro" id="IPR044926">
    <property type="entry name" value="RGS_subdomain_2"/>
</dbReference>
<dbReference type="InterPro" id="IPR006207">
    <property type="entry name" value="Cys_knot_C"/>
</dbReference>
<gene>
    <name evidence="15" type="ORF">Q8A67_019707</name>
</gene>
<evidence type="ECO:0000256" key="7">
    <source>
        <dbReference type="ARBA" id="ARBA00022525"/>
    </source>
</evidence>
<evidence type="ECO:0000256" key="6">
    <source>
        <dbReference type="ARBA" id="ARBA00022490"/>
    </source>
</evidence>
<reference evidence="15" key="1">
    <citation type="submission" date="2023-08" db="EMBL/GenBank/DDBJ databases">
        <title>Chromosome-level Genome Assembly of mud carp (Cirrhinus molitorella).</title>
        <authorList>
            <person name="Liu H."/>
        </authorList>
    </citation>
    <scope>NUCLEOTIDE SEQUENCE</scope>
    <source>
        <strain evidence="15">Prfri</strain>
        <tissue evidence="15">Muscle</tissue>
    </source>
</reference>
<dbReference type="Proteomes" id="UP001187343">
    <property type="component" value="Unassembled WGS sequence"/>
</dbReference>
<evidence type="ECO:0000256" key="3">
    <source>
        <dbReference type="ARBA" id="ARBA00004514"/>
    </source>
</evidence>
<evidence type="ECO:0000256" key="5">
    <source>
        <dbReference type="ARBA" id="ARBA00022475"/>
    </source>
</evidence>
<accession>A0AA88PCW9</accession>
<keyword evidence="5" id="KW-1003">Cell membrane</keyword>
<dbReference type="PROSITE" id="PS50186">
    <property type="entry name" value="DEP"/>
    <property type="match status" value="1"/>
</dbReference>
<feature type="domain" description="DEP" evidence="14">
    <location>
        <begin position="37"/>
        <end position="112"/>
    </location>
</feature>
<evidence type="ECO:0000256" key="1">
    <source>
        <dbReference type="ARBA" id="ARBA00004170"/>
    </source>
</evidence>
<dbReference type="InterPro" id="IPR036388">
    <property type="entry name" value="WH-like_DNA-bd_sf"/>
</dbReference>
<dbReference type="PRINTS" id="PR01301">
    <property type="entry name" value="RGSPROTEIN"/>
</dbReference>
<dbReference type="PANTHER" id="PTHR45746:SF7">
    <property type="entry name" value="REGULATOR OF G-PROTEIN SIGNALING 7"/>
    <property type="match status" value="1"/>
</dbReference>
<dbReference type="Pfam" id="PF00610">
    <property type="entry name" value="DEP"/>
    <property type="match status" value="1"/>
</dbReference>
<dbReference type="GO" id="GO:0005576">
    <property type="term" value="C:extracellular region"/>
    <property type="evidence" value="ECO:0007669"/>
    <property type="project" value="UniProtKB-SubCell"/>
</dbReference>
<evidence type="ECO:0000256" key="9">
    <source>
        <dbReference type="ARBA" id="ARBA00022729"/>
    </source>
</evidence>
<dbReference type="InterPro" id="IPR047017">
    <property type="entry name" value="RGS6/7/9/11_DHEX_sf"/>
</dbReference>
<dbReference type="EMBL" id="JAUYZG010000019">
    <property type="protein sequence ID" value="KAK2878916.1"/>
    <property type="molecule type" value="Genomic_DNA"/>
</dbReference>
<dbReference type="InterPro" id="IPR016137">
    <property type="entry name" value="RGS"/>
</dbReference>
<dbReference type="InterPro" id="IPR029034">
    <property type="entry name" value="Cystine-knot_cytokine"/>
</dbReference>
<keyword evidence="8" id="KW-0734">Signal transduction inhibitor</keyword>
<dbReference type="Pfam" id="PF18148">
    <property type="entry name" value="RGS_DHEX"/>
    <property type="match status" value="1"/>
</dbReference>
<evidence type="ECO:0000313" key="15">
    <source>
        <dbReference type="EMBL" id="KAK2878916.1"/>
    </source>
</evidence>
<dbReference type="GO" id="GO:0009968">
    <property type="term" value="P:negative regulation of signal transduction"/>
    <property type="evidence" value="ECO:0007669"/>
    <property type="project" value="UniProtKB-KW"/>
</dbReference>
<evidence type="ECO:0000259" key="13">
    <source>
        <dbReference type="PROSITE" id="PS50132"/>
    </source>
</evidence>
<keyword evidence="10" id="KW-0472">Membrane</keyword>
<dbReference type="GO" id="GO:0007186">
    <property type="term" value="P:G protein-coupled receptor signaling pathway"/>
    <property type="evidence" value="ECO:0007669"/>
    <property type="project" value="InterPro"/>
</dbReference>
<evidence type="ECO:0000256" key="10">
    <source>
        <dbReference type="ARBA" id="ARBA00023136"/>
    </source>
</evidence>
<dbReference type="SUPFAM" id="SSF48097">
    <property type="entry name" value="Regulator of G-protein signaling, RGS"/>
    <property type="match status" value="1"/>
</dbReference>
<dbReference type="InterPro" id="IPR004133">
    <property type="entry name" value="DAN_dom"/>
</dbReference>
<dbReference type="InterPro" id="IPR036284">
    <property type="entry name" value="GGL_sf"/>
</dbReference>
<dbReference type="GO" id="GO:0043005">
    <property type="term" value="C:neuron projection"/>
    <property type="evidence" value="ECO:0007669"/>
    <property type="project" value="TreeGrafter"/>
</dbReference>
<protein>
    <recommendedName>
        <fullName evidence="17">Regulator of G-protein signaling 7</fullName>
    </recommendedName>
</protein>
<dbReference type="PROSITE" id="PS50132">
    <property type="entry name" value="RGS"/>
    <property type="match status" value="1"/>
</dbReference>
<dbReference type="GO" id="GO:0005096">
    <property type="term" value="F:GTPase activator activity"/>
    <property type="evidence" value="ECO:0007669"/>
    <property type="project" value="TreeGrafter"/>
</dbReference>
<dbReference type="FunFam" id="1.10.167.10:FF:000002">
    <property type="entry name" value="Regulator of G-protein signaling 6 isoform 9"/>
    <property type="match status" value="1"/>
</dbReference>
<dbReference type="Pfam" id="PF00631">
    <property type="entry name" value="G-gamma"/>
    <property type="match status" value="1"/>
</dbReference>
<dbReference type="InterPro" id="IPR036305">
    <property type="entry name" value="RGS_sf"/>
</dbReference>
<name>A0AA88PCW9_9TELE</name>
<sequence length="725" mass="83852">MAKNNSLHPNSNGETDDSPNMLVYRKMEDVIARMQDEKNGIPIRTVKSFLSKIPSVFSGSDIVQWLLKNLCIEDQVEALHLGTLMAAHGYFFPISDHVLTLKDDGTFYRFQTPYFWPSNCWEPENTDYAVYLCKRTMQNKARLELADYEAESLARLQRAFARKWEFIFMQAEAQAKVDKKRDKIERKILDSQERAFWDVHRPVPGCVNTTEVDIKKSSRMKNPHKTRKSVYGLQNDIRSHSPTHTPAPEAKQPTEEELREQIKFWQAQLDRHRLKMSKVAESLLSYTEQYSDYDPFLSTPDPSNPWISDDTTLWEMEASKEPGQTRVRRWGFGIDEVLKDPVGREQFLKFLESEFSSENLRFWLAVQELKRRPIREVPTRVQEIWEEFLAPGAPSAINVDSKSYDKTTQNVKDPGRYAFEDAQEHIYKLMKSDSYSRFIRSSAYQELLQAKKKKSKNFLASAELDSNRKAWWRRTQLQERFCTSDGYPRCFSTSGALSPGRSLTCCLTFDLRVTSQGITARKRDSGLQIYRMFWKLAIPAILAWTLFVSIETKKLRPQGAIPSPYKLKGNDLSSPSHTLASLPQHTSARRQKGKHDMLSSSREALVVTERKYLKSDWCKTQPLRQTVSLEGCLSRTVINRFCYGQCNSFYIPRHLTSQTSHRSRKTASAPDHNTSFQSCAFCRPSRITTVTVRLHCPGLQPPYRQRKVQRIKQCKCVSVNVNAAY</sequence>
<dbReference type="FunFam" id="1.10.10.10:FF:000162">
    <property type="entry name" value="Regulator of G-protein signaling 6"/>
    <property type="match status" value="1"/>
</dbReference>
<dbReference type="InterPro" id="IPR040759">
    <property type="entry name" value="RGS_DHEX"/>
</dbReference>
<comment type="subcellular location">
    <subcellularLocation>
        <location evidence="2">Cell membrane</location>
    </subcellularLocation>
    <subcellularLocation>
        <location evidence="3">Cytoplasm</location>
        <location evidence="3">Cytosol</location>
    </subcellularLocation>
    <subcellularLocation>
        <location evidence="1">Membrane</location>
        <topology evidence="1">Peripheral membrane protein</topology>
    </subcellularLocation>
    <subcellularLocation>
        <location evidence="4">Secreted</location>
    </subcellularLocation>
</comment>
<evidence type="ECO:0000256" key="8">
    <source>
        <dbReference type="ARBA" id="ARBA00022700"/>
    </source>
</evidence>
<dbReference type="SUPFAM" id="SSF48670">
    <property type="entry name" value="Transducin (heterotrimeric G protein), gamma chain"/>
    <property type="match status" value="1"/>
</dbReference>
<dbReference type="GO" id="GO:0005886">
    <property type="term" value="C:plasma membrane"/>
    <property type="evidence" value="ECO:0007669"/>
    <property type="project" value="UniProtKB-SubCell"/>
</dbReference>
<evidence type="ECO:0000256" key="2">
    <source>
        <dbReference type="ARBA" id="ARBA00004236"/>
    </source>
</evidence>
<dbReference type="Gene3D" id="2.10.90.10">
    <property type="entry name" value="Cystine-knot cytokines"/>
    <property type="match status" value="1"/>
</dbReference>